<gene>
    <name evidence="1" type="ORF">F7R26_028255</name>
</gene>
<evidence type="ECO:0000313" key="1">
    <source>
        <dbReference type="EMBL" id="QOT78710.1"/>
    </source>
</evidence>
<dbReference type="AlphaFoldDB" id="A0A643FZ87"/>
<protein>
    <submittedName>
        <fullName evidence="1">Uncharacterized protein</fullName>
    </submittedName>
</protein>
<dbReference type="RefSeq" id="WP_150984533.1">
    <property type="nucleotide sequence ID" value="NZ_CP062804.1"/>
</dbReference>
<proteinExistence type="predicted"/>
<accession>A0A643FZ87</accession>
<reference evidence="1 2" key="1">
    <citation type="submission" date="2020-10" db="EMBL/GenBank/DDBJ databases">
        <title>Complete genome sequence of Cupriavidus basilensis CCUG 49340T.</title>
        <authorList>
            <person name="Salva-Serra F."/>
            <person name="Donoso R.A."/>
            <person name="Cho K.H."/>
            <person name="Yoo J.A."/>
            <person name="Lee K."/>
            <person name="Yoon S.-H."/>
            <person name="Perez-Pantoja D."/>
            <person name="Moore E.R.B."/>
        </authorList>
    </citation>
    <scope>NUCLEOTIDE SEQUENCE [LARGE SCALE GENOMIC DNA]</scope>
    <source>
        <strain evidence="2">CCUG 49340</strain>
    </source>
</reference>
<dbReference type="EMBL" id="CP062804">
    <property type="protein sequence ID" value="QOT78710.1"/>
    <property type="molecule type" value="Genomic_DNA"/>
</dbReference>
<sequence length="126" mass="14026">MKFDSEWVTLGRHRVRLKCTRGFPTERTRRVAELVTIAIDNNLSARARLVEVTAQGDAYVISIGTTFEKDREAAPHLEVALATMFGLALDQVTIDVVVVSQTEVDTHFGVYERMLAEKLGAVPPIQ</sequence>
<name>A0A643FZ87_9BURK</name>
<organism evidence="1 2">
    <name type="scientific">Cupriavidus basilensis</name>
    <dbReference type="NCBI Taxonomy" id="68895"/>
    <lineage>
        <taxon>Bacteria</taxon>
        <taxon>Pseudomonadati</taxon>
        <taxon>Pseudomonadota</taxon>
        <taxon>Betaproteobacteria</taxon>
        <taxon>Burkholderiales</taxon>
        <taxon>Burkholderiaceae</taxon>
        <taxon>Cupriavidus</taxon>
    </lineage>
</organism>
<evidence type="ECO:0000313" key="2">
    <source>
        <dbReference type="Proteomes" id="UP000397656"/>
    </source>
</evidence>
<dbReference type="GeneID" id="98404845"/>
<dbReference type="Proteomes" id="UP000397656">
    <property type="component" value="Chromosome 2"/>
</dbReference>